<proteinExistence type="predicted"/>
<sequence length="397" mass="40684">MTVRAAWLTPTGQTREDTRVALSALLTPNGQADADIPLKARGGIVPGGFALTPASAMQCAVGTGRALVQGDSQQGAYPVAVTAPENLTLADGDPQLDRIDLIELAVLDDAYDGTGKTEAVVRLVKGVPAAVPVAPSSPSGRALQLYTVRVPAGTSAGNGGIAWATAVTSLKYPTVALGGIVPADGFKGAYPGQYRDAGGRFQRWDGATWVSYPVEVGGIAGPGRLSNGTYQGQYRDGPAGVLQRWDGTAWQYAEGRSTLLFSVSQTAMQSIASSSTSGWTAVTLQTTDVDDAGGWNGTGYTVPRSGWWRVNGQVVWSSDSTTGSRGARLVVGGAGVPRATWLQGAGPGATAVGGDALLKLTAGQVIQLHAHQNSGAAVRTLGGSGYACNLSAEWLKS</sequence>
<dbReference type="Proteomes" id="UP000634660">
    <property type="component" value="Unassembled WGS sequence"/>
</dbReference>
<dbReference type="AlphaFoldDB" id="A0A5P2UJF6"/>
<dbReference type="OrthoDB" id="5193571at2"/>
<evidence type="ECO:0000313" key="2">
    <source>
        <dbReference type="EMBL" id="QEU79302.1"/>
    </source>
</evidence>
<dbReference type="RefSeq" id="WP_150518334.1">
    <property type="nucleotide sequence ID" value="NZ_BMVX01000003.1"/>
</dbReference>
<evidence type="ECO:0000313" key="1">
    <source>
        <dbReference type="EMBL" id="GGZ53475.1"/>
    </source>
</evidence>
<evidence type="ECO:0000313" key="3">
    <source>
        <dbReference type="Proteomes" id="UP000326831"/>
    </source>
</evidence>
<protein>
    <submittedName>
        <fullName evidence="2">Uncharacterized protein</fullName>
    </submittedName>
</protein>
<dbReference type="EMBL" id="BMVX01000003">
    <property type="protein sequence ID" value="GGZ53475.1"/>
    <property type="molecule type" value="Genomic_DNA"/>
</dbReference>
<name>A0A5P2UJF6_9ACTN</name>
<reference evidence="1" key="3">
    <citation type="submission" date="2020-09" db="EMBL/GenBank/DDBJ databases">
        <authorList>
            <person name="Sun Q."/>
            <person name="Ohkuma M."/>
        </authorList>
    </citation>
    <scope>NUCLEOTIDE SEQUENCE</scope>
    <source>
        <strain evidence="1">JCM 4834</strain>
    </source>
</reference>
<organism evidence="2 3">
    <name type="scientific">Streptomyces subrutilus</name>
    <dbReference type="NCBI Taxonomy" id="36818"/>
    <lineage>
        <taxon>Bacteria</taxon>
        <taxon>Bacillati</taxon>
        <taxon>Actinomycetota</taxon>
        <taxon>Actinomycetes</taxon>
        <taxon>Kitasatosporales</taxon>
        <taxon>Streptomycetaceae</taxon>
        <taxon>Streptomyces</taxon>
    </lineage>
</organism>
<dbReference type="KEGG" id="ssub:CP968_14115"/>
<reference evidence="2 3" key="2">
    <citation type="submission" date="2017-09" db="EMBL/GenBank/DDBJ databases">
        <authorList>
            <person name="Lee N."/>
            <person name="Cho B.-K."/>
        </authorList>
    </citation>
    <scope>NUCLEOTIDE SEQUENCE [LARGE SCALE GENOMIC DNA]</scope>
    <source>
        <strain evidence="2 3">ATCC 27467</strain>
    </source>
</reference>
<dbReference type="EMBL" id="CP023701">
    <property type="protein sequence ID" value="QEU79302.1"/>
    <property type="molecule type" value="Genomic_DNA"/>
</dbReference>
<reference evidence="1" key="1">
    <citation type="journal article" date="2014" name="Int. J. Syst. Evol. Microbiol.">
        <title>Complete genome sequence of Corynebacterium casei LMG S-19264T (=DSM 44701T), isolated from a smear-ripened cheese.</title>
        <authorList>
            <consortium name="US DOE Joint Genome Institute (JGI-PGF)"/>
            <person name="Walter F."/>
            <person name="Albersmeier A."/>
            <person name="Kalinowski J."/>
            <person name="Ruckert C."/>
        </authorList>
    </citation>
    <scope>NUCLEOTIDE SEQUENCE</scope>
    <source>
        <strain evidence="1">JCM 4834</strain>
    </source>
</reference>
<dbReference type="Proteomes" id="UP000326831">
    <property type="component" value="Chromosome"/>
</dbReference>
<accession>A0A5P2UJF6</accession>
<keyword evidence="3" id="KW-1185">Reference proteome</keyword>
<gene>
    <name evidence="2" type="ORF">CP968_14115</name>
    <name evidence="1" type="ORF">GCM10010371_11270</name>
</gene>